<feature type="compositionally biased region" description="Basic and acidic residues" evidence="2">
    <location>
        <begin position="74"/>
        <end position="95"/>
    </location>
</feature>
<evidence type="ECO:0000313" key="5">
    <source>
        <dbReference type="Proteomes" id="UP001151760"/>
    </source>
</evidence>
<dbReference type="SUPFAM" id="SSF57756">
    <property type="entry name" value="Retrovirus zinc finger-like domains"/>
    <property type="match status" value="1"/>
</dbReference>
<gene>
    <name evidence="4" type="ORF">Tco_0626951</name>
</gene>
<feature type="domain" description="CCHC-type" evidence="3">
    <location>
        <begin position="95"/>
        <end position="112"/>
    </location>
</feature>
<comment type="caution">
    <text evidence="4">The sequence shown here is derived from an EMBL/GenBank/DDBJ whole genome shotgun (WGS) entry which is preliminary data.</text>
</comment>
<feature type="region of interest" description="Disordered" evidence="2">
    <location>
        <begin position="25"/>
        <end position="51"/>
    </location>
</feature>
<name>A0ABQ4WKZ6_9ASTR</name>
<evidence type="ECO:0000259" key="3">
    <source>
        <dbReference type="PROSITE" id="PS50158"/>
    </source>
</evidence>
<sequence length="440" mass="51224">MELIGNLKVYEVIIKNDSEMVKGKREQNRSLALKAKKKSSDEDCSTSDSEDEEYAMAVRDFKKFFKRRGRFIRQPHDERKSSQRNKDDKNGKGERKCFKCGDPNHLIGECPKVIATKMKKKGQRTKNVLWLKYLMSDFSFNAYSLEDIEENLSRAKVINMPRATVGDTSLTRSYIPKVSQTPGIAPSIAHFYKPIEDRCIHEGRVVDQLYYTSDHIDRSEQQYNLAYFFVKRIESARATPKAHLPYGMFLTRLFRHVMELYNDYRLIPLGTVFREPPYPFDYPMRRLTMEEILAKFMDEGRREHEEMETFFKEFRTTNELLLKTRSNLLSELKIEVNELSKVVSNVLIPKNEVKGVTTRGGKMTSEATRSKEINETGINKNEPPRFEQDVQEKPHDDGVENKSLSILEKAAHPLVKPQQPSIPFPNRVGKEKEEALQQFF</sequence>
<dbReference type="InterPro" id="IPR001878">
    <property type="entry name" value="Znf_CCHC"/>
</dbReference>
<dbReference type="InterPro" id="IPR036875">
    <property type="entry name" value="Znf_CCHC_sf"/>
</dbReference>
<protein>
    <submittedName>
        <fullName evidence="4">Zf-CCHC domain-containing protein</fullName>
    </submittedName>
</protein>
<feature type="compositionally biased region" description="Basic and acidic residues" evidence="2">
    <location>
        <begin position="382"/>
        <end position="400"/>
    </location>
</feature>
<evidence type="ECO:0000256" key="2">
    <source>
        <dbReference type="SAM" id="MobiDB-lite"/>
    </source>
</evidence>
<evidence type="ECO:0000313" key="4">
    <source>
        <dbReference type="EMBL" id="GJS53589.1"/>
    </source>
</evidence>
<accession>A0ABQ4WKZ6</accession>
<keyword evidence="1" id="KW-0863">Zinc-finger</keyword>
<keyword evidence="1" id="KW-0479">Metal-binding</keyword>
<reference evidence="4" key="1">
    <citation type="journal article" date="2022" name="Int. J. Mol. Sci.">
        <title>Draft Genome of Tanacetum Coccineum: Genomic Comparison of Closely Related Tanacetum-Family Plants.</title>
        <authorList>
            <person name="Yamashiro T."/>
            <person name="Shiraishi A."/>
            <person name="Nakayama K."/>
            <person name="Satake H."/>
        </authorList>
    </citation>
    <scope>NUCLEOTIDE SEQUENCE</scope>
</reference>
<dbReference type="PROSITE" id="PS50158">
    <property type="entry name" value="ZF_CCHC"/>
    <property type="match status" value="1"/>
</dbReference>
<keyword evidence="5" id="KW-1185">Reference proteome</keyword>
<organism evidence="4 5">
    <name type="scientific">Tanacetum coccineum</name>
    <dbReference type="NCBI Taxonomy" id="301880"/>
    <lineage>
        <taxon>Eukaryota</taxon>
        <taxon>Viridiplantae</taxon>
        <taxon>Streptophyta</taxon>
        <taxon>Embryophyta</taxon>
        <taxon>Tracheophyta</taxon>
        <taxon>Spermatophyta</taxon>
        <taxon>Magnoliopsida</taxon>
        <taxon>eudicotyledons</taxon>
        <taxon>Gunneridae</taxon>
        <taxon>Pentapetalae</taxon>
        <taxon>asterids</taxon>
        <taxon>campanulids</taxon>
        <taxon>Asterales</taxon>
        <taxon>Asteraceae</taxon>
        <taxon>Asteroideae</taxon>
        <taxon>Anthemideae</taxon>
        <taxon>Anthemidinae</taxon>
        <taxon>Tanacetum</taxon>
    </lineage>
</organism>
<dbReference type="Proteomes" id="UP001151760">
    <property type="component" value="Unassembled WGS sequence"/>
</dbReference>
<feature type="region of interest" description="Disordered" evidence="2">
    <location>
        <begin position="373"/>
        <end position="400"/>
    </location>
</feature>
<keyword evidence="1" id="KW-0862">Zinc</keyword>
<dbReference type="EMBL" id="BQNB010008736">
    <property type="protein sequence ID" value="GJS53589.1"/>
    <property type="molecule type" value="Genomic_DNA"/>
</dbReference>
<evidence type="ECO:0000256" key="1">
    <source>
        <dbReference type="PROSITE-ProRule" id="PRU00047"/>
    </source>
</evidence>
<feature type="compositionally biased region" description="Acidic residues" evidence="2">
    <location>
        <begin position="42"/>
        <end position="51"/>
    </location>
</feature>
<reference evidence="4" key="2">
    <citation type="submission" date="2022-01" db="EMBL/GenBank/DDBJ databases">
        <authorList>
            <person name="Yamashiro T."/>
            <person name="Shiraishi A."/>
            <person name="Satake H."/>
            <person name="Nakayama K."/>
        </authorList>
    </citation>
    <scope>NUCLEOTIDE SEQUENCE</scope>
</reference>
<proteinExistence type="predicted"/>
<feature type="region of interest" description="Disordered" evidence="2">
    <location>
        <begin position="72"/>
        <end position="95"/>
    </location>
</feature>